<dbReference type="EMBL" id="JARK01001339">
    <property type="protein sequence ID" value="EYC32424.1"/>
    <property type="molecule type" value="Genomic_DNA"/>
</dbReference>
<name>A0A016VXU8_9BILA</name>
<protein>
    <submittedName>
        <fullName evidence="1">Uncharacterized protein</fullName>
    </submittedName>
</protein>
<dbReference type="Proteomes" id="UP000024635">
    <property type="component" value="Unassembled WGS sequence"/>
</dbReference>
<gene>
    <name evidence="1" type="primary">Acey_s0003.g1566</name>
    <name evidence="1" type="ORF">Y032_0003g1566</name>
</gene>
<keyword evidence="2" id="KW-1185">Reference proteome</keyword>
<sequence length="94" mass="10239">MAARTHSPRRSTRPRLRHMVKSAFISCISRFFHAVLSLAMTLSSPKTPKFGKISNTRISAGAAFKPTSATVTITEMCNCNNNCNYSSSESDPVG</sequence>
<organism evidence="1 2">
    <name type="scientific">Ancylostoma ceylanicum</name>
    <dbReference type="NCBI Taxonomy" id="53326"/>
    <lineage>
        <taxon>Eukaryota</taxon>
        <taxon>Metazoa</taxon>
        <taxon>Ecdysozoa</taxon>
        <taxon>Nematoda</taxon>
        <taxon>Chromadorea</taxon>
        <taxon>Rhabditida</taxon>
        <taxon>Rhabditina</taxon>
        <taxon>Rhabditomorpha</taxon>
        <taxon>Strongyloidea</taxon>
        <taxon>Ancylostomatidae</taxon>
        <taxon>Ancylostomatinae</taxon>
        <taxon>Ancylostoma</taxon>
    </lineage>
</organism>
<evidence type="ECO:0000313" key="1">
    <source>
        <dbReference type="EMBL" id="EYC32424.1"/>
    </source>
</evidence>
<comment type="caution">
    <text evidence="1">The sequence shown here is derived from an EMBL/GenBank/DDBJ whole genome shotgun (WGS) entry which is preliminary data.</text>
</comment>
<reference evidence="2" key="1">
    <citation type="journal article" date="2015" name="Nat. Genet.">
        <title>The genome and transcriptome of the zoonotic hookworm Ancylostoma ceylanicum identify infection-specific gene families.</title>
        <authorList>
            <person name="Schwarz E.M."/>
            <person name="Hu Y."/>
            <person name="Antoshechkin I."/>
            <person name="Miller M.M."/>
            <person name="Sternberg P.W."/>
            <person name="Aroian R.V."/>
        </authorList>
    </citation>
    <scope>NUCLEOTIDE SEQUENCE</scope>
    <source>
        <strain evidence="2">HY135</strain>
    </source>
</reference>
<evidence type="ECO:0000313" key="2">
    <source>
        <dbReference type="Proteomes" id="UP000024635"/>
    </source>
</evidence>
<proteinExistence type="predicted"/>
<dbReference type="AlphaFoldDB" id="A0A016VXU8"/>
<accession>A0A016VXU8</accession>